<feature type="binding site" evidence="9">
    <location>
        <position position="177"/>
    </location>
    <ligand>
        <name>substrate</name>
    </ligand>
</feature>
<comment type="catalytic activity">
    <reaction evidence="10">
        <text>thymidine + ATP = dTMP + ADP + H(+)</text>
        <dbReference type="Rhea" id="RHEA:19129"/>
        <dbReference type="ChEBI" id="CHEBI:15378"/>
        <dbReference type="ChEBI" id="CHEBI:17748"/>
        <dbReference type="ChEBI" id="CHEBI:30616"/>
        <dbReference type="ChEBI" id="CHEBI:63528"/>
        <dbReference type="ChEBI" id="CHEBI:456216"/>
        <dbReference type="EC" id="2.7.1.21"/>
    </reaction>
</comment>
<accession>U2T596</accession>
<evidence type="ECO:0000256" key="2">
    <source>
        <dbReference type="ARBA" id="ARBA00012118"/>
    </source>
</evidence>
<dbReference type="PANTHER" id="PTHR11441:SF0">
    <property type="entry name" value="THYMIDINE KINASE, CYTOSOLIC"/>
    <property type="match status" value="1"/>
</dbReference>
<dbReference type="EMBL" id="AWEZ01000045">
    <property type="protein sequence ID" value="ERL08214.1"/>
    <property type="molecule type" value="Genomic_DNA"/>
</dbReference>
<evidence type="ECO:0000256" key="9">
    <source>
        <dbReference type="PIRSR" id="PIRSR035805-2"/>
    </source>
</evidence>
<keyword evidence="4 10" id="KW-0808">Transferase</keyword>
<dbReference type="SUPFAM" id="SSF52540">
    <property type="entry name" value="P-loop containing nucleoside triphosphate hydrolases"/>
    <property type="match status" value="1"/>
</dbReference>
<gene>
    <name evidence="12" type="primary">tdk</name>
    <name evidence="12" type="ORF">HMPREF1316_0054</name>
</gene>
<dbReference type="Gene3D" id="3.30.60.20">
    <property type="match status" value="1"/>
</dbReference>
<keyword evidence="7 10" id="KW-0067">ATP-binding</keyword>
<reference evidence="12 13" key="1">
    <citation type="submission" date="2013-08" db="EMBL/GenBank/DDBJ databases">
        <authorList>
            <person name="Durkin A.S."/>
            <person name="Haft D.R."/>
            <person name="McCorrison J."/>
            <person name="Torralba M."/>
            <person name="Gillis M."/>
            <person name="Haft D.H."/>
            <person name="Methe B."/>
            <person name="Sutton G."/>
            <person name="Nelson K.E."/>
        </authorList>
    </citation>
    <scope>NUCLEOTIDE SEQUENCE [LARGE SCALE GENOMIC DNA]</scope>
    <source>
        <strain evidence="12 13">F0195</strain>
    </source>
</reference>
<dbReference type="NCBIfam" id="NF003300">
    <property type="entry name" value="PRK04296.1-5"/>
    <property type="match status" value="1"/>
</dbReference>
<evidence type="ECO:0000256" key="10">
    <source>
        <dbReference type="RuleBase" id="RU000544"/>
    </source>
</evidence>
<dbReference type="PATRIC" id="fig|1125712.3.peg.1189"/>
<dbReference type="InterPro" id="IPR001267">
    <property type="entry name" value="Thymidine_kinase"/>
</dbReference>
<evidence type="ECO:0000256" key="1">
    <source>
        <dbReference type="ARBA" id="ARBA00007587"/>
    </source>
</evidence>
<sequence>MAKLYFIYRAMNCGKSTSLLQVAHNYEERGMHVTIMKLVTDTRGSTNVVSRLGVVRKADVLMGPHGDTYGLMRRALPESSCVLMDEAQFMSPRQAERLHQAVHELHIPCMCYGLKIDFAGRGFPGASRLLELADEIREMRTICRCGRKATMNLRLVRGRATFDDRQVEVDDQSDIRYVSVCADCFYQIRAGRMAYGA</sequence>
<evidence type="ECO:0000313" key="13">
    <source>
        <dbReference type="Proteomes" id="UP000016638"/>
    </source>
</evidence>
<dbReference type="InterPro" id="IPR027417">
    <property type="entry name" value="P-loop_NTPase"/>
</dbReference>
<evidence type="ECO:0000256" key="6">
    <source>
        <dbReference type="ARBA" id="ARBA00022777"/>
    </source>
</evidence>
<dbReference type="Pfam" id="PF00265">
    <property type="entry name" value="TK"/>
    <property type="match status" value="1"/>
</dbReference>
<comment type="similarity">
    <text evidence="1 11">Belongs to the thymidine kinase family.</text>
</comment>
<evidence type="ECO:0000256" key="5">
    <source>
        <dbReference type="ARBA" id="ARBA00022741"/>
    </source>
</evidence>
<keyword evidence="13" id="KW-1185">Reference proteome</keyword>
<dbReference type="PANTHER" id="PTHR11441">
    <property type="entry name" value="THYMIDINE KINASE"/>
    <property type="match status" value="1"/>
</dbReference>
<keyword evidence="3 10" id="KW-0237">DNA synthesis</keyword>
<dbReference type="GO" id="GO:0004797">
    <property type="term" value="F:thymidine kinase activity"/>
    <property type="evidence" value="ECO:0007669"/>
    <property type="project" value="UniProtKB-EC"/>
</dbReference>
<dbReference type="STRING" id="1125712.HMPREF1316_0054"/>
<dbReference type="PIRSF" id="PIRSF035805">
    <property type="entry name" value="TK_cell"/>
    <property type="match status" value="1"/>
</dbReference>
<dbReference type="GO" id="GO:0071897">
    <property type="term" value="P:DNA biosynthetic process"/>
    <property type="evidence" value="ECO:0007669"/>
    <property type="project" value="UniProtKB-KW"/>
</dbReference>
<feature type="active site" description="Proton acceptor" evidence="8">
    <location>
        <position position="86"/>
    </location>
</feature>
<name>U2T596_9ACTN</name>
<dbReference type="EC" id="2.7.1.21" evidence="2 10"/>
<dbReference type="Proteomes" id="UP000016638">
    <property type="component" value="Unassembled WGS sequence"/>
</dbReference>
<keyword evidence="6 10" id="KW-0418">Kinase</keyword>
<dbReference type="eggNOG" id="COG1435">
    <property type="taxonomic scope" value="Bacteria"/>
</dbReference>
<evidence type="ECO:0000256" key="3">
    <source>
        <dbReference type="ARBA" id="ARBA00022634"/>
    </source>
</evidence>
<dbReference type="GO" id="GO:0005524">
    <property type="term" value="F:ATP binding"/>
    <property type="evidence" value="ECO:0007669"/>
    <property type="project" value="UniProtKB-KW"/>
</dbReference>
<dbReference type="OrthoDB" id="9781579at2"/>
<dbReference type="RefSeq" id="WP_021726083.1">
    <property type="nucleotide sequence ID" value="NZ_AWEZ01000045.1"/>
</dbReference>
<proteinExistence type="inferred from homology"/>
<evidence type="ECO:0000313" key="12">
    <source>
        <dbReference type="EMBL" id="ERL08214.1"/>
    </source>
</evidence>
<evidence type="ECO:0000256" key="7">
    <source>
        <dbReference type="ARBA" id="ARBA00022840"/>
    </source>
</evidence>
<dbReference type="AlphaFoldDB" id="U2T596"/>
<organism evidence="12 13">
    <name type="scientific">Olsenella profusa F0195</name>
    <dbReference type="NCBI Taxonomy" id="1125712"/>
    <lineage>
        <taxon>Bacteria</taxon>
        <taxon>Bacillati</taxon>
        <taxon>Actinomycetota</taxon>
        <taxon>Coriobacteriia</taxon>
        <taxon>Coriobacteriales</taxon>
        <taxon>Atopobiaceae</taxon>
        <taxon>Olsenella</taxon>
    </lineage>
</organism>
<evidence type="ECO:0000256" key="8">
    <source>
        <dbReference type="PIRSR" id="PIRSR035805-1"/>
    </source>
</evidence>
<evidence type="ECO:0000256" key="11">
    <source>
        <dbReference type="RuleBase" id="RU004165"/>
    </source>
</evidence>
<comment type="caution">
    <text evidence="12">The sequence shown here is derived from an EMBL/GenBank/DDBJ whole genome shotgun (WGS) entry which is preliminary data.</text>
</comment>
<protein>
    <recommendedName>
        <fullName evidence="2 10">Thymidine kinase</fullName>
        <ecNumber evidence="2 10">2.7.1.21</ecNumber>
    </recommendedName>
</protein>
<dbReference type="GO" id="GO:0005829">
    <property type="term" value="C:cytosol"/>
    <property type="evidence" value="ECO:0007669"/>
    <property type="project" value="TreeGrafter"/>
</dbReference>
<keyword evidence="5 10" id="KW-0547">Nucleotide-binding</keyword>
<dbReference type="SUPFAM" id="SSF57716">
    <property type="entry name" value="Glucocorticoid receptor-like (DNA-binding domain)"/>
    <property type="match status" value="1"/>
</dbReference>
<evidence type="ECO:0000256" key="4">
    <source>
        <dbReference type="ARBA" id="ARBA00022679"/>
    </source>
</evidence>
<dbReference type="Gene3D" id="3.40.50.300">
    <property type="entry name" value="P-loop containing nucleotide triphosphate hydrolases"/>
    <property type="match status" value="1"/>
</dbReference>
<dbReference type="GO" id="GO:0046104">
    <property type="term" value="P:thymidine metabolic process"/>
    <property type="evidence" value="ECO:0007669"/>
    <property type="project" value="TreeGrafter"/>
</dbReference>